<keyword evidence="6 7" id="KW-0472">Membrane</keyword>
<evidence type="ECO:0000256" key="1">
    <source>
        <dbReference type="ARBA" id="ARBA00004651"/>
    </source>
</evidence>
<dbReference type="PANTHER" id="PTHR23501:SF197">
    <property type="entry name" value="COMD"/>
    <property type="match status" value="1"/>
</dbReference>
<dbReference type="AlphaFoldDB" id="A0A8I1K795"/>
<feature type="transmembrane region" description="Helical" evidence="7">
    <location>
        <begin position="207"/>
        <end position="228"/>
    </location>
</feature>
<feature type="transmembrane region" description="Helical" evidence="7">
    <location>
        <begin position="306"/>
        <end position="326"/>
    </location>
</feature>
<evidence type="ECO:0000313" key="10">
    <source>
        <dbReference type="Proteomes" id="UP000658390"/>
    </source>
</evidence>
<dbReference type="PRINTS" id="PR01036">
    <property type="entry name" value="TCRTETB"/>
</dbReference>
<feature type="transmembrane region" description="Helical" evidence="7">
    <location>
        <begin position="272"/>
        <end position="294"/>
    </location>
</feature>
<reference evidence="9" key="1">
    <citation type="submission" date="2020-12" db="EMBL/GenBank/DDBJ databases">
        <title>Antibiotic resistance and phylogeny of Pseudomonas spp. isolated over three decades from chicken meat in the Norwegian food chain.</title>
        <authorList>
            <person name="Moen B."/>
        </authorList>
    </citation>
    <scope>NUCLEOTIDE SEQUENCE</scope>
    <source>
        <strain evidence="9">MF6762</strain>
    </source>
</reference>
<dbReference type="Gene3D" id="1.20.1720.10">
    <property type="entry name" value="Multidrug resistance protein D"/>
    <property type="match status" value="1"/>
</dbReference>
<feature type="transmembrane region" description="Helical" evidence="7">
    <location>
        <begin position="140"/>
        <end position="162"/>
    </location>
</feature>
<dbReference type="SUPFAM" id="SSF103473">
    <property type="entry name" value="MFS general substrate transporter"/>
    <property type="match status" value="1"/>
</dbReference>
<dbReference type="GO" id="GO:0005886">
    <property type="term" value="C:plasma membrane"/>
    <property type="evidence" value="ECO:0007669"/>
    <property type="project" value="UniProtKB-SubCell"/>
</dbReference>
<feature type="transmembrane region" description="Helical" evidence="7">
    <location>
        <begin position="404"/>
        <end position="425"/>
    </location>
</feature>
<dbReference type="CDD" id="cd17502">
    <property type="entry name" value="MFS_Azr1_MDR_like"/>
    <property type="match status" value="1"/>
</dbReference>
<evidence type="ECO:0000313" key="9">
    <source>
        <dbReference type="EMBL" id="MBJ2255163.1"/>
    </source>
</evidence>
<dbReference type="EMBL" id="JAEKCZ010000001">
    <property type="protein sequence ID" value="MBJ2255163.1"/>
    <property type="molecule type" value="Genomic_DNA"/>
</dbReference>
<dbReference type="Proteomes" id="UP000658390">
    <property type="component" value="Unassembled WGS sequence"/>
</dbReference>
<name>A0A8I1K795_9PSED</name>
<dbReference type="InterPro" id="IPR020846">
    <property type="entry name" value="MFS_dom"/>
</dbReference>
<evidence type="ECO:0000256" key="6">
    <source>
        <dbReference type="ARBA" id="ARBA00023136"/>
    </source>
</evidence>
<feature type="transmembrane region" description="Helical" evidence="7">
    <location>
        <begin position="362"/>
        <end position="384"/>
    </location>
</feature>
<dbReference type="NCBIfam" id="TIGR00711">
    <property type="entry name" value="efflux_EmrB"/>
    <property type="match status" value="1"/>
</dbReference>
<keyword evidence="3" id="KW-1003">Cell membrane</keyword>
<evidence type="ECO:0000259" key="8">
    <source>
        <dbReference type="PROSITE" id="PS50850"/>
    </source>
</evidence>
<dbReference type="FunFam" id="1.20.1720.10:FF:000004">
    <property type="entry name" value="EmrB/QacA family drug resistance transporter"/>
    <property type="match status" value="1"/>
</dbReference>
<dbReference type="InterPro" id="IPR036259">
    <property type="entry name" value="MFS_trans_sf"/>
</dbReference>
<keyword evidence="2" id="KW-0813">Transport</keyword>
<comment type="caution">
    <text evidence="9">The sequence shown here is derived from an EMBL/GenBank/DDBJ whole genome shotgun (WGS) entry which is preliminary data.</text>
</comment>
<comment type="subcellular location">
    <subcellularLocation>
        <location evidence="1">Cell membrane</location>
        <topology evidence="1">Multi-pass membrane protein</topology>
    </subcellularLocation>
</comment>
<feature type="transmembrane region" description="Helical" evidence="7">
    <location>
        <begin position="82"/>
        <end position="101"/>
    </location>
</feature>
<evidence type="ECO:0000256" key="7">
    <source>
        <dbReference type="SAM" id="Phobius"/>
    </source>
</evidence>
<feature type="transmembrane region" description="Helical" evidence="7">
    <location>
        <begin position="471"/>
        <end position="491"/>
    </location>
</feature>
<accession>A0A8I1K795</accession>
<feature type="transmembrane region" description="Helical" evidence="7">
    <location>
        <begin position="234"/>
        <end position="251"/>
    </location>
</feature>
<dbReference type="PROSITE" id="PS50850">
    <property type="entry name" value="MFS"/>
    <property type="match status" value="1"/>
</dbReference>
<dbReference type="InterPro" id="IPR004638">
    <property type="entry name" value="EmrB-like"/>
</dbReference>
<keyword evidence="4 7" id="KW-0812">Transmembrane</keyword>
<evidence type="ECO:0000256" key="2">
    <source>
        <dbReference type="ARBA" id="ARBA00022448"/>
    </source>
</evidence>
<gene>
    <name evidence="9" type="ORF">JFT45_01310</name>
</gene>
<keyword evidence="5 7" id="KW-1133">Transmembrane helix</keyword>
<feature type="transmembrane region" description="Helical" evidence="7">
    <location>
        <begin position="338"/>
        <end position="356"/>
    </location>
</feature>
<feature type="transmembrane region" description="Helical" evidence="7">
    <location>
        <begin position="168"/>
        <end position="186"/>
    </location>
</feature>
<evidence type="ECO:0000256" key="3">
    <source>
        <dbReference type="ARBA" id="ARBA00022475"/>
    </source>
</evidence>
<organism evidence="9 10">
    <name type="scientific">Pseudomonas psychrophila</name>
    <dbReference type="NCBI Taxonomy" id="122355"/>
    <lineage>
        <taxon>Bacteria</taxon>
        <taxon>Pseudomonadati</taxon>
        <taxon>Pseudomonadota</taxon>
        <taxon>Gammaproteobacteria</taxon>
        <taxon>Pseudomonadales</taxon>
        <taxon>Pseudomonadaceae</taxon>
        <taxon>Pseudomonas</taxon>
    </lineage>
</organism>
<sequence length="505" mass="53717">MTSLIPPPQTKPAIRSILIALMLAIFLGALDQTIVAVSMPAISAQFKDVSQLAWVISGYMVAMTVAVPIYGKLGDLYGRRRLMLFGMGLFTLASLFCGLAQNMEQLVLARIIQGIGAGGMISVSQAIIGDIVPPRERGRYQGYFSSMYALASVAGPVLGGYMTEYLSWRWVFLINLPLGLAALWISHRTLVGLPVPQRKPIIDYLGTMLMIVGLTSLLLSITFIGQGHSWRDDQVAGFLAVALIALGLFVWHERRTTEPLLPMHLFANRNAVLCWCTVFFTSFQAISLIVLMPLRYQSITGAGADSAALHLLPLAIGLPMGAYFAGRMTSVTGRYKPMILSGAVLMPLSILGMAFSPPSAELLSGVFMLLSGIAGGMQFPTSLVGAQNSVQQHDIGVATSTTNLFRALGGAMGVALMSALLLALLHDSLLAPAGGQPLLGEGSSGNVLLDGLNAVQGPALDDLRAELLVTFRHLLTISAAVSLLGLTAALAMPNQILRGREDKAL</sequence>
<evidence type="ECO:0000256" key="5">
    <source>
        <dbReference type="ARBA" id="ARBA00022989"/>
    </source>
</evidence>
<evidence type="ECO:0000256" key="4">
    <source>
        <dbReference type="ARBA" id="ARBA00022692"/>
    </source>
</evidence>
<feature type="transmembrane region" description="Helical" evidence="7">
    <location>
        <begin position="107"/>
        <end position="128"/>
    </location>
</feature>
<dbReference type="InterPro" id="IPR011701">
    <property type="entry name" value="MFS"/>
</dbReference>
<dbReference type="Pfam" id="PF07690">
    <property type="entry name" value="MFS_1"/>
    <property type="match status" value="1"/>
</dbReference>
<dbReference type="PANTHER" id="PTHR23501">
    <property type="entry name" value="MAJOR FACILITATOR SUPERFAMILY"/>
    <property type="match status" value="1"/>
</dbReference>
<feature type="domain" description="Major facilitator superfamily (MFS) profile" evidence="8">
    <location>
        <begin position="17"/>
        <end position="497"/>
    </location>
</feature>
<dbReference type="Gene3D" id="1.20.1250.20">
    <property type="entry name" value="MFS general substrate transporter like domains"/>
    <property type="match status" value="1"/>
</dbReference>
<proteinExistence type="predicted"/>
<feature type="transmembrane region" description="Helical" evidence="7">
    <location>
        <begin position="52"/>
        <end position="70"/>
    </location>
</feature>
<protein>
    <submittedName>
        <fullName evidence="9">MFS transporter</fullName>
    </submittedName>
</protein>
<dbReference type="GO" id="GO:0022857">
    <property type="term" value="F:transmembrane transporter activity"/>
    <property type="evidence" value="ECO:0007669"/>
    <property type="project" value="InterPro"/>
</dbReference>